<dbReference type="CDD" id="cd00093">
    <property type="entry name" value="HTH_XRE"/>
    <property type="match status" value="1"/>
</dbReference>
<name>A0A2D3PVI2_9FUSO</name>
<protein>
    <recommendedName>
        <fullName evidence="1">HTH cro/C1-type domain-containing protein</fullName>
    </recommendedName>
</protein>
<gene>
    <name evidence="2" type="ORF">CTM98_09370</name>
</gene>
<dbReference type="EMBL" id="CP024704">
    <property type="protein sequence ID" value="ATV70834.1"/>
    <property type="molecule type" value="Genomic_DNA"/>
</dbReference>
<dbReference type="Proteomes" id="UP000230781">
    <property type="component" value="Chromosome"/>
</dbReference>
<accession>A0A2D3PVI2</accession>
<evidence type="ECO:0000313" key="3">
    <source>
        <dbReference type="Proteomes" id="UP000230781"/>
    </source>
</evidence>
<dbReference type="GO" id="GO:0003677">
    <property type="term" value="F:DNA binding"/>
    <property type="evidence" value="ECO:0007669"/>
    <property type="project" value="InterPro"/>
</dbReference>
<dbReference type="SMART" id="SM00530">
    <property type="entry name" value="HTH_XRE"/>
    <property type="match status" value="1"/>
</dbReference>
<reference evidence="2 3" key="1">
    <citation type="submission" date="2017-11" db="EMBL/GenBank/DDBJ databases">
        <title>Genome sequencing of Fusobacterium periodonticum KCOM 2555.</title>
        <authorList>
            <person name="Kook J.-K."/>
            <person name="Park S.-N."/>
            <person name="Lim Y.K."/>
        </authorList>
    </citation>
    <scope>NUCLEOTIDE SEQUENCE [LARGE SCALE GENOMIC DNA]</scope>
    <source>
        <strain evidence="2 3">KCOM 2555</strain>
    </source>
</reference>
<dbReference type="RefSeq" id="WP_100026795.1">
    <property type="nucleotide sequence ID" value="NZ_CP024704.1"/>
</dbReference>
<feature type="domain" description="HTH cro/C1-type" evidence="1">
    <location>
        <begin position="8"/>
        <end position="63"/>
    </location>
</feature>
<dbReference type="SUPFAM" id="SSF47413">
    <property type="entry name" value="lambda repressor-like DNA-binding domains"/>
    <property type="match status" value="1"/>
</dbReference>
<dbReference type="Gene3D" id="1.10.260.40">
    <property type="entry name" value="lambda repressor-like DNA-binding domains"/>
    <property type="match status" value="1"/>
</dbReference>
<dbReference type="PROSITE" id="PS50943">
    <property type="entry name" value="HTH_CROC1"/>
    <property type="match status" value="1"/>
</dbReference>
<dbReference type="InterPro" id="IPR001387">
    <property type="entry name" value="Cro/C1-type_HTH"/>
</dbReference>
<organism evidence="2 3">
    <name type="scientific">Fusobacterium pseudoperiodonticum</name>
    <dbReference type="NCBI Taxonomy" id="2663009"/>
    <lineage>
        <taxon>Bacteria</taxon>
        <taxon>Fusobacteriati</taxon>
        <taxon>Fusobacteriota</taxon>
        <taxon>Fusobacteriia</taxon>
        <taxon>Fusobacteriales</taxon>
        <taxon>Fusobacteriaceae</taxon>
        <taxon>Fusobacterium</taxon>
    </lineage>
</organism>
<proteinExistence type="predicted"/>
<dbReference type="InterPro" id="IPR010982">
    <property type="entry name" value="Lambda_DNA-bd_dom_sf"/>
</dbReference>
<sequence length="197" mass="23620">MISFGKNIQKRRINLGLDTSDLAKLLNYSNKIYIEKIEADKMYPSTKKIPDIAKALSCDIEDLFKNIEFEDEENDFIFIKKILKSIKSFEENKYPKRNLAFSLDICKKHYFSLFDKFIREDFVLKINKLIIETYYENNVELEKIEYFFEEKEYEICLIGLCDFLENILNLKEKRKSKKLEKDKSDDDVIILDDFLRI</sequence>
<evidence type="ECO:0000313" key="2">
    <source>
        <dbReference type="EMBL" id="ATV70834.1"/>
    </source>
</evidence>
<dbReference type="AlphaFoldDB" id="A0A2D3PVI2"/>
<evidence type="ECO:0000259" key="1">
    <source>
        <dbReference type="PROSITE" id="PS50943"/>
    </source>
</evidence>